<name>A0ABQ4XE89_9ASTR</name>
<evidence type="ECO:0000313" key="2">
    <source>
        <dbReference type="Proteomes" id="UP001151760"/>
    </source>
</evidence>
<organism evidence="1 2">
    <name type="scientific">Tanacetum coccineum</name>
    <dbReference type="NCBI Taxonomy" id="301880"/>
    <lineage>
        <taxon>Eukaryota</taxon>
        <taxon>Viridiplantae</taxon>
        <taxon>Streptophyta</taxon>
        <taxon>Embryophyta</taxon>
        <taxon>Tracheophyta</taxon>
        <taxon>Spermatophyta</taxon>
        <taxon>Magnoliopsida</taxon>
        <taxon>eudicotyledons</taxon>
        <taxon>Gunneridae</taxon>
        <taxon>Pentapetalae</taxon>
        <taxon>asterids</taxon>
        <taxon>campanulids</taxon>
        <taxon>Asterales</taxon>
        <taxon>Asteraceae</taxon>
        <taxon>Asteroideae</taxon>
        <taxon>Anthemideae</taxon>
        <taxon>Anthemidinae</taxon>
        <taxon>Tanacetum</taxon>
    </lineage>
</organism>
<evidence type="ECO:0000313" key="1">
    <source>
        <dbReference type="EMBL" id="GJS63190.1"/>
    </source>
</evidence>
<accession>A0ABQ4XE89</accession>
<comment type="caution">
    <text evidence="1">The sequence shown here is derived from an EMBL/GenBank/DDBJ whole genome shotgun (WGS) entry which is preliminary data.</text>
</comment>
<protein>
    <submittedName>
        <fullName evidence="1">Uncharacterized protein</fullName>
    </submittedName>
</protein>
<sequence>MNKRISTRHWLKLMKVTSSFLTLMVTLSRLKDAEMMRIKMKKPLLDQTEGAREDELEKNQSQLLLQKKRHPRQLASQLMVPNLNTTKIPSPDRDWNKTLPAAHGPGWNNVVASQKYATSITMTKAADYRHIKWIEEIWSPTECGVKESARDVYSKRRIIIVTKIEIVEWHNYKHFHWITIRKDDDKLYQFKEWADFKRFAYKDIKDMLASSCSRQVYKSHH</sequence>
<reference evidence="1" key="1">
    <citation type="journal article" date="2022" name="Int. J. Mol. Sci.">
        <title>Draft Genome of Tanacetum Coccineum: Genomic Comparison of Closely Related Tanacetum-Family Plants.</title>
        <authorList>
            <person name="Yamashiro T."/>
            <person name="Shiraishi A."/>
            <person name="Nakayama K."/>
            <person name="Satake H."/>
        </authorList>
    </citation>
    <scope>NUCLEOTIDE SEQUENCE</scope>
</reference>
<dbReference type="EMBL" id="BQNB010009413">
    <property type="protein sequence ID" value="GJS63190.1"/>
    <property type="molecule type" value="Genomic_DNA"/>
</dbReference>
<gene>
    <name evidence="1" type="ORF">Tco_0677754</name>
</gene>
<reference evidence="1" key="2">
    <citation type="submission" date="2022-01" db="EMBL/GenBank/DDBJ databases">
        <authorList>
            <person name="Yamashiro T."/>
            <person name="Shiraishi A."/>
            <person name="Satake H."/>
            <person name="Nakayama K."/>
        </authorList>
    </citation>
    <scope>NUCLEOTIDE SEQUENCE</scope>
</reference>
<proteinExistence type="predicted"/>
<keyword evidence="2" id="KW-1185">Reference proteome</keyword>
<dbReference type="Proteomes" id="UP001151760">
    <property type="component" value="Unassembled WGS sequence"/>
</dbReference>